<organism evidence="1 2">
    <name type="scientific">Sporormia fimetaria CBS 119925</name>
    <dbReference type="NCBI Taxonomy" id="1340428"/>
    <lineage>
        <taxon>Eukaryota</taxon>
        <taxon>Fungi</taxon>
        <taxon>Dikarya</taxon>
        <taxon>Ascomycota</taxon>
        <taxon>Pezizomycotina</taxon>
        <taxon>Dothideomycetes</taxon>
        <taxon>Pleosporomycetidae</taxon>
        <taxon>Pleosporales</taxon>
        <taxon>Sporormiaceae</taxon>
        <taxon>Sporormia</taxon>
    </lineage>
</organism>
<proteinExistence type="predicted"/>
<evidence type="ECO:0008006" key="3">
    <source>
        <dbReference type="Google" id="ProtNLM"/>
    </source>
</evidence>
<accession>A0A6A6VPH7</accession>
<dbReference type="SUPFAM" id="SSF54909">
    <property type="entry name" value="Dimeric alpha+beta barrel"/>
    <property type="match status" value="1"/>
</dbReference>
<dbReference type="AlphaFoldDB" id="A0A6A6VPH7"/>
<gene>
    <name evidence="1" type="ORF">M011DRAFT_414469</name>
</gene>
<keyword evidence="2" id="KW-1185">Reference proteome</keyword>
<dbReference type="Gene3D" id="3.30.70.100">
    <property type="match status" value="1"/>
</dbReference>
<dbReference type="OrthoDB" id="5328688at2759"/>
<name>A0A6A6VPH7_9PLEO</name>
<evidence type="ECO:0000313" key="2">
    <source>
        <dbReference type="Proteomes" id="UP000799440"/>
    </source>
</evidence>
<dbReference type="InterPro" id="IPR011008">
    <property type="entry name" value="Dimeric_a/b-barrel"/>
</dbReference>
<protein>
    <recommendedName>
        <fullName evidence="3">ABM domain-containing protein</fullName>
    </recommendedName>
</protein>
<sequence length="226" mass="25763">MADDFYLFANCHFIPDKYDDWQAAYDKLAEYVWANEPTTKTYYFGIPLDYAHDFSKTTSMLAFEVYGTRDDLYKTHLSSPAMSPFLAQTPQTTICGLDLNHYRLLSGFLDLSGDKTEAGIIHQTQITCTDSAARASLVPLLKNLIAGVEKQEKENGGKSGVLTYMGFECLDDETGLRILGRWKTREDMEAFLRREDVSKFWSEARNLVRAIDQRGFVPNGKGWLHR</sequence>
<dbReference type="EMBL" id="MU006561">
    <property type="protein sequence ID" value="KAF2751696.1"/>
    <property type="molecule type" value="Genomic_DNA"/>
</dbReference>
<reference evidence="1" key="1">
    <citation type="journal article" date="2020" name="Stud. Mycol.">
        <title>101 Dothideomycetes genomes: a test case for predicting lifestyles and emergence of pathogens.</title>
        <authorList>
            <person name="Haridas S."/>
            <person name="Albert R."/>
            <person name="Binder M."/>
            <person name="Bloem J."/>
            <person name="Labutti K."/>
            <person name="Salamov A."/>
            <person name="Andreopoulos B."/>
            <person name="Baker S."/>
            <person name="Barry K."/>
            <person name="Bills G."/>
            <person name="Bluhm B."/>
            <person name="Cannon C."/>
            <person name="Castanera R."/>
            <person name="Culley D."/>
            <person name="Daum C."/>
            <person name="Ezra D."/>
            <person name="Gonzalez J."/>
            <person name="Henrissat B."/>
            <person name="Kuo A."/>
            <person name="Liang C."/>
            <person name="Lipzen A."/>
            <person name="Lutzoni F."/>
            <person name="Magnuson J."/>
            <person name="Mondo S."/>
            <person name="Nolan M."/>
            <person name="Ohm R."/>
            <person name="Pangilinan J."/>
            <person name="Park H.-J."/>
            <person name="Ramirez L."/>
            <person name="Alfaro M."/>
            <person name="Sun H."/>
            <person name="Tritt A."/>
            <person name="Yoshinaga Y."/>
            <person name="Zwiers L.-H."/>
            <person name="Turgeon B."/>
            <person name="Goodwin S."/>
            <person name="Spatafora J."/>
            <person name="Crous P."/>
            <person name="Grigoriev I."/>
        </authorList>
    </citation>
    <scope>NUCLEOTIDE SEQUENCE</scope>
    <source>
        <strain evidence="1">CBS 119925</strain>
    </source>
</reference>
<evidence type="ECO:0000313" key="1">
    <source>
        <dbReference type="EMBL" id="KAF2751696.1"/>
    </source>
</evidence>
<dbReference type="Proteomes" id="UP000799440">
    <property type="component" value="Unassembled WGS sequence"/>
</dbReference>